<dbReference type="SMART" id="SM00448">
    <property type="entry name" value="REC"/>
    <property type="match status" value="1"/>
</dbReference>
<dbReference type="InterPro" id="IPR001789">
    <property type="entry name" value="Sig_transdc_resp-reg_receiver"/>
</dbReference>
<evidence type="ECO:0000259" key="3">
    <source>
        <dbReference type="PROSITE" id="PS50110"/>
    </source>
</evidence>
<sequence>MKNKILVVDDNEFMLSLMSQILSTQGYEVETLSRAAGLFECIGTYQPGLIILDAQLPDGDGRDLCGIIKQSKTYNGISVILCSGRDDIEECYSQPGPPDAILPKPFDVAQLIGMVDDSIRTAA</sequence>
<feature type="modified residue" description="4-aspartylphosphate" evidence="2">
    <location>
        <position position="53"/>
    </location>
</feature>
<accession>A0A917J6L2</accession>
<dbReference type="GO" id="GO:0000160">
    <property type="term" value="P:phosphorelay signal transduction system"/>
    <property type="evidence" value="ECO:0007669"/>
    <property type="project" value="InterPro"/>
</dbReference>
<dbReference type="SUPFAM" id="SSF52172">
    <property type="entry name" value="CheY-like"/>
    <property type="match status" value="1"/>
</dbReference>
<evidence type="ECO:0000256" key="2">
    <source>
        <dbReference type="PROSITE-ProRule" id="PRU00169"/>
    </source>
</evidence>
<proteinExistence type="predicted"/>
<dbReference type="Gene3D" id="3.40.50.2300">
    <property type="match status" value="1"/>
</dbReference>
<dbReference type="CDD" id="cd00156">
    <property type="entry name" value="REC"/>
    <property type="match status" value="1"/>
</dbReference>
<dbReference type="Proteomes" id="UP000662074">
    <property type="component" value="Unassembled WGS sequence"/>
</dbReference>
<keyword evidence="5" id="KW-1185">Reference proteome</keyword>
<dbReference type="RefSeq" id="WP_188412819.1">
    <property type="nucleotide sequence ID" value="NZ_BMDO01000001.1"/>
</dbReference>
<dbReference type="PROSITE" id="PS50110">
    <property type="entry name" value="RESPONSE_REGULATORY"/>
    <property type="match status" value="1"/>
</dbReference>
<dbReference type="PANTHER" id="PTHR44591:SF3">
    <property type="entry name" value="RESPONSE REGULATORY DOMAIN-CONTAINING PROTEIN"/>
    <property type="match status" value="1"/>
</dbReference>
<keyword evidence="1 2" id="KW-0597">Phosphoprotein</keyword>
<protein>
    <recommendedName>
        <fullName evidence="3">Response regulatory domain-containing protein</fullName>
    </recommendedName>
</protein>
<reference evidence="4" key="1">
    <citation type="journal article" date="2014" name="Int. J. Syst. Evol. Microbiol.">
        <title>Complete genome sequence of Corynebacterium casei LMG S-19264T (=DSM 44701T), isolated from a smear-ripened cheese.</title>
        <authorList>
            <consortium name="US DOE Joint Genome Institute (JGI-PGF)"/>
            <person name="Walter F."/>
            <person name="Albersmeier A."/>
            <person name="Kalinowski J."/>
            <person name="Ruckert C."/>
        </authorList>
    </citation>
    <scope>NUCLEOTIDE SEQUENCE</scope>
    <source>
        <strain evidence="4">CCM 8711</strain>
    </source>
</reference>
<reference evidence="4" key="2">
    <citation type="submission" date="2020-09" db="EMBL/GenBank/DDBJ databases">
        <authorList>
            <person name="Sun Q."/>
            <person name="Sedlacek I."/>
        </authorList>
    </citation>
    <scope>NUCLEOTIDE SEQUENCE</scope>
    <source>
        <strain evidence="4">CCM 8711</strain>
    </source>
</reference>
<feature type="domain" description="Response regulatory" evidence="3">
    <location>
        <begin position="4"/>
        <end position="119"/>
    </location>
</feature>
<dbReference type="InterPro" id="IPR050595">
    <property type="entry name" value="Bact_response_regulator"/>
</dbReference>
<comment type="caution">
    <text evidence="4">The sequence shown here is derived from an EMBL/GenBank/DDBJ whole genome shotgun (WGS) entry which is preliminary data.</text>
</comment>
<dbReference type="EMBL" id="BMDO01000001">
    <property type="protein sequence ID" value="GGI48902.1"/>
    <property type="molecule type" value="Genomic_DNA"/>
</dbReference>
<dbReference type="AlphaFoldDB" id="A0A917J6L2"/>
<gene>
    <name evidence="4" type="ORF">GCM10011425_01140</name>
</gene>
<organism evidence="4 5">
    <name type="scientific">Mucilaginibacter galii</name>
    <dbReference type="NCBI Taxonomy" id="2005073"/>
    <lineage>
        <taxon>Bacteria</taxon>
        <taxon>Pseudomonadati</taxon>
        <taxon>Bacteroidota</taxon>
        <taxon>Sphingobacteriia</taxon>
        <taxon>Sphingobacteriales</taxon>
        <taxon>Sphingobacteriaceae</taxon>
        <taxon>Mucilaginibacter</taxon>
    </lineage>
</organism>
<evidence type="ECO:0000313" key="4">
    <source>
        <dbReference type="EMBL" id="GGI48902.1"/>
    </source>
</evidence>
<dbReference type="InterPro" id="IPR011006">
    <property type="entry name" value="CheY-like_superfamily"/>
</dbReference>
<dbReference type="PANTHER" id="PTHR44591">
    <property type="entry name" value="STRESS RESPONSE REGULATOR PROTEIN 1"/>
    <property type="match status" value="1"/>
</dbReference>
<evidence type="ECO:0000313" key="5">
    <source>
        <dbReference type="Proteomes" id="UP000662074"/>
    </source>
</evidence>
<name>A0A917J6L2_9SPHI</name>
<evidence type="ECO:0000256" key="1">
    <source>
        <dbReference type="ARBA" id="ARBA00022553"/>
    </source>
</evidence>
<dbReference type="Pfam" id="PF00072">
    <property type="entry name" value="Response_reg"/>
    <property type="match status" value="1"/>
</dbReference>